<organism evidence="2 3">
    <name type="scientific">Methylomonas rivi</name>
    <dbReference type="NCBI Taxonomy" id="2952226"/>
    <lineage>
        <taxon>Bacteria</taxon>
        <taxon>Pseudomonadati</taxon>
        <taxon>Pseudomonadota</taxon>
        <taxon>Gammaproteobacteria</taxon>
        <taxon>Methylococcales</taxon>
        <taxon>Methylococcaceae</taxon>
        <taxon>Methylomonas</taxon>
    </lineage>
</organism>
<proteinExistence type="predicted"/>
<evidence type="ECO:0000313" key="2">
    <source>
        <dbReference type="EMBL" id="MCQ8131063.1"/>
    </source>
</evidence>
<dbReference type="Pfam" id="PF07963">
    <property type="entry name" value="N_methyl"/>
    <property type="match status" value="1"/>
</dbReference>
<gene>
    <name evidence="2" type="ORF">NP596_21590</name>
</gene>
<accession>A0ABT1UB29</accession>
<keyword evidence="1" id="KW-0812">Transmembrane</keyword>
<dbReference type="EMBL" id="JANIBK010000338">
    <property type="protein sequence ID" value="MCQ8131063.1"/>
    <property type="molecule type" value="Genomic_DNA"/>
</dbReference>
<dbReference type="NCBIfam" id="TIGR02532">
    <property type="entry name" value="IV_pilin_GFxxxE"/>
    <property type="match status" value="1"/>
</dbReference>
<comment type="caution">
    <text evidence="2">The sequence shown here is derived from an EMBL/GenBank/DDBJ whole genome shotgun (WGS) entry which is preliminary data.</text>
</comment>
<keyword evidence="1" id="KW-1133">Transmembrane helix</keyword>
<feature type="transmembrane region" description="Helical" evidence="1">
    <location>
        <begin position="12"/>
        <end position="34"/>
    </location>
</feature>
<evidence type="ECO:0000256" key="1">
    <source>
        <dbReference type="SAM" id="Phobius"/>
    </source>
</evidence>
<name>A0ABT1UB29_9GAMM</name>
<keyword evidence="3" id="KW-1185">Reference proteome</keyword>
<keyword evidence="1" id="KW-0472">Membrane</keyword>
<reference evidence="2 3" key="1">
    <citation type="submission" date="2022-07" db="EMBL/GenBank/DDBJ databases">
        <title>Methylomonas rivi sp. nov., Methylomonas rosea sp. nov., Methylomonas aureus sp. nov. and Methylomonas subterranea sp. nov., four novel methanotrophs isolated from a freshwater creek and the deep terrestrial subsurface.</title>
        <authorList>
            <person name="Abin C."/>
            <person name="Sankaranarayanan K."/>
            <person name="Garner C."/>
            <person name="Sindelar R."/>
            <person name="Kotary K."/>
            <person name="Garner R."/>
            <person name="Barclay S."/>
            <person name="Lawson P."/>
            <person name="Krumholz L."/>
        </authorList>
    </citation>
    <scope>NUCLEOTIDE SEQUENCE [LARGE SCALE GENOMIC DNA]</scope>
    <source>
        <strain evidence="2 3">WSC-6</strain>
    </source>
</reference>
<protein>
    <submittedName>
        <fullName evidence="2">Type II secretion system GspH family protein</fullName>
    </submittedName>
</protein>
<sequence>MTAHRNRQGGVTLVELILSMVIIGIALTGIFAVMNLTVGRSADPLAQHQAVAIAESYLEEILLQNYAGAASGNRADFDDVDDYNNLTDNGVHDQTGTAVAGLSHYTVAVTVAAPAALAGGVDAKQITVNVSGPGVASLSLVGYRADY</sequence>
<evidence type="ECO:0000313" key="3">
    <source>
        <dbReference type="Proteomes" id="UP001524586"/>
    </source>
</evidence>
<dbReference type="Proteomes" id="UP001524586">
    <property type="component" value="Unassembled WGS sequence"/>
</dbReference>
<dbReference type="PROSITE" id="PS00409">
    <property type="entry name" value="PROKAR_NTER_METHYL"/>
    <property type="match status" value="1"/>
</dbReference>
<dbReference type="InterPro" id="IPR012902">
    <property type="entry name" value="N_methyl_site"/>
</dbReference>
<dbReference type="RefSeq" id="WP_256617437.1">
    <property type="nucleotide sequence ID" value="NZ_JANIBK010000338.1"/>
</dbReference>